<dbReference type="KEGG" id="ajg:KKR91_09760"/>
<dbReference type="SUPFAM" id="SSF64307">
    <property type="entry name" value="SirA-like"/>
    <property type="match status" value="1"/>
</dbReference>
<reference evidence="3 4" key="1">
    <citation type="submission" date="2021-05" db="EMBL/GenBank/DDBJ databases">
        <title>Novel species in genus Arthrobacter.</title>
        <authorList>
            <person name="Zhang G."/>
        </authorList>
    </citation>
    <scope>NUCLEOTIDE SEQUENCE [LARGE SCALE GENOMIC DNA]</scope>
    <source>
        <strain evidence="4">zg-ZUI227</strain>
    </source>
</reference>
<dbReference type="RefSeq" id="WP_210229085.1">
    <property type="nucleotide sequence ID" value="NZ_CP076022.1"/>
</dbReference>
<keyword evidence="4" id="KW-1185">Reference proteome</keyword>
<name>A0A975M3L2_9MICC</name>
<dbReference type="EMBL" id="CP076022">
    <property type="protein sequence ID" value="QWC08831.1"/>
    <property type="molecule type" value="Genomic_DNA"/>
</dbReference>
<dbReference type="Gene3D" id="3.30.110.40">
    <property type="entry name" value="TusA-like domain"/>
    <property type="match status" value="1"/>
</dbReference>
<protein>
    <submittedName>
        <fullName evidence="3">Sulfurtransferase TusA family protein</fullName>
    </submittedName>
</protein>
<sequence>MAQVLLETNGQVCPFPLVEAKEAMTTMADGDELVIRFDCTQATDAIPRWAAESGYPVTDFSKIGAAEWSITVQKA</sequence>
<dbReference type="InterPro" id="IPR001455">
    <property type="entry name" value="TusA-like"/>
</dbReference>
<gene>
    <name evidence="3" type="ORF">KKR91_09760</name>
</gene>
<organism evidence="3 4">
    <name type="scientific">Arthrobacter jiangjiafuii</name>
    <dbReference type="NCBI Taxonomy" id="2817475"/>
    <lineage>
        <taxon>Bacteria</taxon>
        <taxon>Bacillati</taxon>
        <taxon>Actinomycetota</taxon>
        <taxon>Actinomycetes</taxon>
        <taxon>Micrococcales</taxon>
        <taxon>Micrococcaceae</taxon>
        <taxon>Arthrobacter</taxon>
    </lineage>
</organism>
<proteinExistence type="inferred from homology"/>
<evidence type="ECO:0000256" key="1">
    <source>
        <dbReference type="ARBA" id="ARBA00008984"/>
    </source>
</evidence>
<evidence type="ECO:0000313" key="4">
    <source>
        <dbReference type="Proteomes" id="UP000676885"/>
    </source>
</evidence>
<dbReference type="AlphaFoldDB" id="A0A975M3L2"/>
<dbReference type="Pfam" id="PF01206">
    <property type="entry name" value="TusA"/>
    <property type="match status" value="1"/>
</dbReference>
<feature type="domain" description="UPF0033" evidence="2">
    <location>
        <begin position="6"/>
        <end position="30"/>
    </location>
</feature>
<accession>A0A975M3L2</accession>
<comment type="similarity">
    <text evidence="1">Belongs to the sulfur carrier protein TusA family.</text>
</comment>
<evidence type="ECO:0000313" key="3">
    <source>
        <dbReference type="EMBL" id="QWC08831.1"/>
    </source>
</evidence>
<dbReference type="Proteomes" id="UP000676885">
    <property type="component" value="Chromosome"/>
</dbReference>
<dbReference type="InterPro" id="IPR036868">
    <property type="entry name" value="TusA-like_sf"/>
</dbReference>
<dbReference type="PROSITE" id="PS01148">
    <property type="entry name" value="UPF0033"/>
    <property type="match status" value="1"/>
</dbReference>
<dbReference type="PANTHER" id="PTHR33279:SF6">
    <property type="entry name" value="SULFUR CARRIER PROTEIN YEDF-RELATED"/>
    <property type="match status" value="1"/>
</dbReference>
<dbReference type="CDD" id="cd00291">
    <property type="entry name" value="SirA_YedF_YeeD"/>
    <property type="match status" value="1"/>
</dbReference>
<evidence type="ECO:0000259" key="2">
    <source>
        <dbReference type="PROSITE" id="PS01148"/>
    </source>
</evidence>
<dbReference type="PANTHER" id="PTHR33279">
    <property type="entry name" value="SULFUR CARRIER PROTEIN YEDF-RELATED"/>
    <property type="match status" value="1"/>
</dbReference>